<accession>A0A2H0DXR6</accession>
<dbReference type="EMBL" id="PCTT01000038">
    <property type="protein sequence ID" value="PIP86957.1"/>
    <property type="molecule type" value="Genomic_DNA"/>
</dbReference>
<name>A0A2H0DXR6_9BACT</name>
<gene>
    <name evidence="1" type="ORF">COW81_02920</name>
</gene>
<evidence type="ECO:0008006" key="3">
    <source>
        <dbReference type="Google" id="ProtNLM"/>
    </source>
</evidence>
<comment type="caution">
    <text evidence="1">The sequence shown here is derived from an EMBL/GenBank/DDBJ whole genome shotgun (WGS) entry which is preliminary data.</text>
</comment>
<evidence type="ECO:0000313" key="2">
    <source>
        <dbReference type="Proteomes" id="UP000231143"/>
    </source>
</evidence>
<organism evidence="1 2">
    <name type="scientific">Candidatus Campbellbacteria bacterium CG22_combo_CG10-13_8_21_14_all_36_13</name>
    <dbReference type="NCBI Taxonomy" id="1974529"/>
    <lineage>
        <taxon>Bacteria</taxon>
        <taxon>Candidatus Campbelliibacteriota</taxon>
    </lineage>
</organism>
<dbReference type="AlphaFoldDB" id="A0A2H0DXR6"/>
<evidence type="ECO:0000313" key="1">
    <source>
        <dbReference type="EMBL" id="PIP86957.1"/>
    </source>
</evidence>
<sequence length="326" mass="36904">MSDFKWFFVVFIVLGVVWFVTGGPERPSSKNPFIHEPAPLGEGTTYTKSGFWSMFQFPFASKTNNNSTQTTNTDEKMAEEAIEEKKAVSNAIDESSAKNESPYKDIAQLVKASATQKNPDREYLQITISSKSASSVIIDNWKIRSAITGNQVSFGKASYLPRMGAVNTEYTIKANPGDKITITTGKSPIGSSFRLNKCTGFLEQYQNFYPTLPRICPRPKDEIPPEYAYATGPNAFNDQCIDFIERIGVCSINTRDIPLNMQPQCVDFITKQINYNACITKHSNDPDFYDDEWRVFLKRDSELWKDRREVIELIDENGFVVDSISY</sequence>
<dbReference type="Proteomes" id="UP000231143">
    <property type="component" value="Unassembled WGS sequence"/>
</dbReference>
<proteinExistence type="predicted"/>
<reference evidence="1 2" key="1">
    <citation type="submission" date="2017-09" db="EMBL/GenBank/DDBJ databases">
        <title>Depth-based differentiation of microbial function through sediment-hosted aquifers and enrichment of novel symbionts in the deep terrestrial subsurface.</title>
        <authorList>
            <person name="Probst A.J."/>
            <person name="Ladd B."/>
            <person name="Jarett J.K."/>
            <person name="Geller-Mcgrath D.E."/>
            <person name="Sieber C.M."/>
            <person name="Emerson J.B."/>
            <person name="Anantharaman K."/>
            <person name="Thomas B.C."/>
            <person name="Malmstrom R."/>
            <person name="Stieglmeier M."/>
            <person name="Klingl A."/>
            <person name="Woyke T."/>
            <person name="Ryan C.M."/>
            <person name="Banfield J.F."/>
        </authorList>
    </citation>
    <scope>NUCLEOTIDE SEQUENCE [LARGE SCALE GENOMIC DNA]</scope>
    <source>
        <strain evidence="1">CG22_combo_CG10-13_8_21_14_all_36_13</strain>
    </source>
</reference>
<protein>
    <recommendedName>
        <fullName evidence="3">LTD domain-containing protein</fullName>
    </recommendedName>
</protein>